<dbReference type="PANTHER" id="PTHR14881">
    <property type="entry name" value="LISH DOMAIN-CONTAINING PROTEIN ARMC9"/>
    <property type="match status" value="1"/>
</dbReference>
<dbReference type="GO" id="GO:0036064">
    <property type="term" value="C:ciliary basal body"/>
    <property type="evidence" value="ECO:0007669"/>
    <property type="project" value="InterPro"/>
</dbReference>
<dbReference type="OrthoDB" id="538223at2759"/>
<dbReference type="FunFam" id="1.25.10.10:FF:000124">
    <property type="entry name" value="lisH domain-containing protein ARMC9 isoform X1"/>
    <property type="match status" value="1"/>
</dbReference>
<evidence type="ECO:0000259" key="9">
    <source>
        <dbReference type="Pfam" id="PF21050"/>
    </source>
</evidence>
<evidence type="ECO:0000256" key="3">
    <source>
        <dbReference type="ARBA" id="ARBA00021146"/>
    </source>
</evidence>
<feature type="compositionally biased region" description="Polar residues" evidence="8">
    <location>
        <begin position="669"/>
        <end position="678"/>
    </location>
</feature>
<keyword evidence="7" id="KW-0966">Cell projection</keyword>
<dbReference type="GO" id="GO:0097542">
    <property type="term" value="C:ciliary tip"/>
    <property type="evidence" value="ECO:0007669"/>
    <property type="project" value="TreeGrafter"/>
</dbReference>
<accession>A0A2T7PPE1</accession>
<feature type="domain" description="LisH" evidence="9">
    <location>
        <begin position="455"/>
        <end position="574"/>
    </location>
</feature>
<keyword evidence="12" id="KW-1185">Reference proteome</keyword>
<dbReference type="InterPro" id="IPR056327">
    <property type="entry name" value="ARMC9_CTLH-like_dom"/>
</dbReference>
<feature type="region of interest" description="Disordered" evidence="8">
    <location>
        <begin position="628"/>
        <end position="817"/>
    </location>
</feature>
<name>A0A2T7PPE1_POMCA</name>
<dbReference type="PANTHER" id="PTHR14881:SF4">
    <property type="entry name" value="LISH DOMAIN-CONTAINING PROTEIN ARMC9"/>
    <property type="match status" value="1"/>
</dbReference>
<dbReference type="SUPFAM" id="SSF48371">
    <property type="entry name" value="ARM repeat"/>
    <property type="match status" value="1"/>
</dbReference>
<dbReference type="InterPro" id="IPR016024">
    <property type="entry name" value="ARM-type_fold"/>
</dbReference>
<feature type="compositionally biased region" description="Basic and acidic residues" evidence="8">
    <location>
        <begin position="641"/>
        <end position="651"/>
    </location>
</feature>
<dbReference type="InterPro" id="IPR048959">
    <property type="entry name" value="ARMC9_ARM_dom"/>
</dbReference>
<dbReference type="Pfam" id="PF21051">
    <property type="entry name" value="ARMC9_LisH"/>
    <property type="match status" value="1"/>
</dbReference>
<reference evidence="11 12" key="1">
    <citation type="submission" date="2018-04" db="EMBL/GenBank/DDBJ databases">
        <title>The genome of golden apple snail Pomacea canaliculata provides insight into stress tolerance and invasive adaptation.</title>
        <authorList>
            <person name="Liu C."/>
            <person name="Liu B."/>
            <person name="Ren Y."/>
            <person name="Zhang Y."/>
            <person name="Wang H."/>
            <person name="Li S."/>
            <person name="Jiang F."/>
            <person name="Yin L."/>
            <person name="Zhang G."/>
            <person name="Qian W."/>
            <person name="Fan W."/>
        </authorList>
    </citation>
    <scope>NUCLEOTIDE SEQUENCE [LARGE SCALE GENOMIC DNA]</scope>
    <source>
        <strain evidence="11">SZHN2017</strain>
        <tissue evidence="11">Muscle</tissue>
    </source>
</reference>
<feature type="compositionally biased region" description="Basic and acidic residues" evidence="8">
    <location>
        <begin position="727"/>
        <end position="743"/>
    </location>
</feature>
<dbReference type="Gene3D" id="1.25.10.10">
    <property type="entry name" value="Leucine-rich Repeat Variant"/>
    <property type="match status" value="1"/>
</dbReference>
<dbReference type="AlphaFoldDB" id="A0A2T7PPE1"/>
<dbReference type="Pfam" id="PF23138">
    <property type="entry name" value="CTLH_Armc9"/>
    <property type="match status" value="1"/>
</dbReference>
<dbReference type="GO" id="GO:0005814">
    <property type="term" value="C:centriole"/>
    <property type="evidence" value="ECO:0007669"/>
    <property type="project" value="UniProtKB-SubCell"/>
</dbReference>
<feature type="compositionally biased region" description="Low complexity" evidence="8">
    <location>
        <begin position="791"/>
        <end position="805"/>
    </location>
</feature>
<feature type="compositionally biased region" description="Polar residues" evidence="8">
    <location>
        <begin position="703"/>
        <end position="726"/>
    </location>
</feature>
<evidence type="ECO:0000256" key="6">
    <source>
        <dbReference type="ARBA" id="ARBA00023212"/>
    </source>
</evidence>
<dbReference type="InterPro" id="IPR048957">
    <property type="entry name" value="ARMC9_LisH"/>
</dbReference>
<evidence type="ECO:0000256" key="2">
    <source>
        <dbReference type="ARBA" id="ARBA00004120"/>
    </source>
</evidence>
<evidence type="ECO:0000259" key="10">
    <source>
        <dbReference type="Pfam" id="PF23138"/>
    </source>
</evidence>
<sequence>MSGNLSVVAFEGELNTIVKEYLDFGGFDSTLNAFEKECKEKNKAIDILDKRAHGDEKLLAVQNQMMEFFHEGRSDFFFNLWQDHLPQALRDTDSVAQKLEFYLNIYFAAYPIKYNQPQNETEAAMSKFKKFIETRGSNLSQTTEFLPYYALPFVTNPKTHPSYREIFAEGWSKDLAVRVEKFLTLALKSTTQPRLFDLYRGTQTDFKGNQQQILLLQQQLNDAERKTLTYIRRHNKVQADYHGLIGITADLVDALESTVQGKPITPEYLQQLCTRLFASHISASVDLTRPGTAGEALRASVAPKRSGQLDAEAHINLDYAKIKADLQSADDRRIALILQALRWRLTQSSPERRDRIIREYVQHDILGCSATGPYRERIMQMLKTSSEAVKQYLARLYNALASLCYGRGYLAMNPDLLPALMDILRGGEHRDLVAQEMVLGALQKLSLRRQLQSAMIERGVVEWLVGVLEDNDALSDYTLEYSVALLMNLCLRTAGKKRCAAHAHQTLQILSDLLGHDNQEIRPYVNGALYSILAIPSIREEAKAMGMEEILRCFIKDDQPDMNRQIEFIIKQLNSNENGEEYESDDEDDDEEDEEDQDALEADLDKEELLRAQAGELGGELLLTTHYPLIAPPDSSKGKRKPGDIHQDHPLQRPVTPGQRRGAFDVRSANPSRPSSVTDFRALTPGTARSDGVTKEMVRPPTRSGSRPTSQDSANRALSGVRPSSQHNDRAVRPSTRAMEKMGSDVNLNEYKQAFGSKPRIPRTPDTNGPSRSATRGSLKEMLLQPQYSQSGPRPSSAGKSGPASPHKKSTTNSSKP</sequence>
<dbReference type="PROSITE" id="PS50896">
    <property type="entry name" value="LISH"/>
    <property type="match status" value="1"/>
</dbReference>
<protein>
    <recommendedName>
        <fullName evidence="3">LisH domain-containing protein ARMC9</fullName>
    </recommendedName>
</protein>
<dbReference type="InterPro" id="IPR011989">
    <property type="entry name" value="ARM-like"/>
</dbReference>
<evidence type="ECO:0000256" key="1">
    <source>
        <dbReference type="ARBA" id="ARBA00004114"/>
    </source>
</evidence>
<evidence type="ECO:0000256" key="7">
    <source>
        <dbReference type="ARBA" id="ARBA00023273"/>
    </source>
</evidence>
<feature type="compositionally biased region" description="Acidic residues" evidence="8">
    <location>
        <begin position="578"/>
        <end position="599"/>
    </location>
</feature>
<evidence type="ECO:0000256" key="8">
    <source>
        <dbReference type="SAM" id="MobiDB-lite"/>
    </source>
</evidence>
<proteinExistence type="predicted"/>
<evidence type="ECO:0000256" key="4">
    <source>
        <dbReference type="ARBA" id="ARBA00022490"/>
    </source>
</evidence>
<evidence type="ECO:0000256" key="5">
    <source>
        <dbReference type="ARBA" id="ARBA00022794"/>
    </source>
</evidence>
<keyword evidence="6" id="KW-0206">Cytoskeleton</keyword>
<dbReference type="InterPro" id="IPR006594">
    <property type="entry name" value="LisH"/>
</dbReference>
<organism evidence="11 12">
    <name type="scientific">Pomacea canaliculata</name>
    <name type="common">Golden apple snail</name>
    <dbReference type="NCBI Taxonomy" id="400727"/>
    <lineage>
        <taxon>Eukaryota</taxon>
        <taxon>Metazoa</taxon>
        <taxon>Spiralia</taxon>
        <taxon>Lophotrochozoa</taxon>
        <taxon>Mollusca</taxon>
        <taxon>Gastropoda</taxon>
        <taxon>Caenogastropoda</taxon>
        <taxon>Architaenioglossa</taxon>
        <taxon>Ampullarioidea</taxon>
        <taxon>Ampullariidae</taxon>
        <taxon>Pomacea</taxon>
    </lineage>
</organism>
<gene>
    <name evidence="11" type="ORF">C0Q70_02256</name>
</gene>
<dbReference type="GO" id="GO:0060271">
    <property type="term" value="P:cilium assembly"/>
    <property type="evidence" value="ECO:0007669"/>
    <property type="project" value="InterPro"/>
</dbReference>
<keyword evidence="4" id="KW-0963">Cytoplasm</keyword>
<dbReference type="EMBL" id="PZQS01000002">
    <property type="protein sequence ID" value="PVD35296.1"/>
    <property type="molecule type" value="Genomic_DNA"/>
</dbReference>
<dbReference type="Proteomes" id="UP000245119">
    <property type="component" value="Linkage Group LG2"/>
</dbReference>
<evidence type="ECO:0000313" key="11">
    <source>
        <dbReference type="EMBL" id="PVD35296.1"/>
    </source>
</evidence>
<evidence type="ECO:0000313" key="12">
    <source>
        <dbReference type="Proteomes" id="UP000245119"/>
    </source>
</evidence>
<keyword evidence="5" id="KW-0970">Cilium biogenesis/degradation</keyword>
<dbReference type="InterPro" id="IPR040369">
    <property type="entry name" value="ARMC9"/>
</dbReference>
<feature type="compositionally biased region" description="Polar residues" evidence="8">
    <location>
        <begin position="765"/>
        <end position="776"/>
    </location>
</feature>
<dbReference type="Pfam" id="PF21050">
    <property type="entry name" value="ARMC9_ARM"/>
    <property type="match status" value="1"/>
</dbReference>
<feature type="region of interest" description="Disordered" evidence="8">
    <location>
        <begin position="573"/>
        <end position="599"/>
    </location>
</feature>
<comment type="caution">
    <text evidence="11">The sequence shown here is derived from an EMBL/GenBank/DDBJ whole genome shotgun (WGS) entry which is preliminary data.</text>
</comment>
<comment type="subcellular location">
    <subcellularLocation>
        <location evidence="2">Cytoplasm</location>
        <location evidence="2">Cytoskeleton</location>
        <location evidence="2">Cilium basal body</location>
    </subcellularLocation>
    <subcellularLocation>
        <location evidence="1">Cytoplasm</location>
        <location evidence="1">Cytoskeleton</location>
        <location evidence="1">Microtubule organizing center</location>
        <location evidence="1">Centrosome</location>
        <location evidence="1">Centriole</location>
    </subcellularLocation>
</comment>
<feature type="domain" description="ARMC9 CTLH-like" evidence="10">
    <location>
        <begin position="61"/>
        <end position="188"/>
    </location>
</feature>